<evidence type="ECO:0000313" key="3">
    <source>
        <dbReference type="Proteomes" id="UP000186917"/>
    </source>
</evidence>
<evidence type="ECO:0000256" key="1">
    <source>
        <dbReference type="SAM" id="SignalP"/>
    </source>
</evidence>
<feature type="chain" id="PRO_5030023264" description="CarboxypepD_reg-like domain-containing protein" evidence="1">
    <location>
        <begin position="25"/>
        <end position="278"/>
    </location>
</feature>
<feature type="signal peptide" evidence="1">
    <location>
        <begin position="1"/>
        <end position="24"/>
    </location>
</feature>
<evidence type="ECO:0008006" key="4">
    <source>
        <dbReference type="Google" id="ProtNLM"/>
    </source>
</evidence>
<gene>
    <name evidence="2" type="ORF">SAMN05421788_1011177</name>
</gene>
<keyword evidence="1" id="KW-0732">Signal</keyword>
<dbReference type="InterPro" id="IPR008969">
    <property type="entry name" value="CarboxyPept-like_regulatory"/>
</dbReference>
<sequence length="278" mass="32732">MRPNHYFKLAVIHILFTLPLFAGAQQKWDIQGTVFDFFNKQRVEAVSVFSKSGSVAITDSLGRYSIPVRSGDSIWFSYLNKNTMKFSVDTIVNISSFDIGLHIDARYLPEVRVRNKNYKEDSVQNRKDYAKIFNFKKPGIALSSNPPSTYTPGSLTVGLDLDEFINMFRFRRNKRIEALQKRLLEEEQDKYITHRFTKRFVRQLTGLDSTNLDEFINYFKPDYDILLTMNDMELGYYIQLCYQQYVELKKQGLPLYNRRLMNKFRKPDGKELDIILPY</sequence>
<dbReference type="AlphaFoldDB" id="A0A173MQ03"/>
<dbReference type="Proteomes" id="UP000186917">
    <property type="component" value="Unassembled WGS sequence"/>
</dbReference>
<accession>A0A173MQ03</accession>
<reference evidence="3" key="1">
    <citation type="submission" date="2017-01" db="EMBL/GenBank/DDBJ databases">
        <authorList>
            <person name="Varghese N."/>
            <person name="Submissions S."/>
        </authorList>
    </citation>
    <scope>NUCLEOTIDE SEQUENCE [LARGE SCALE GENOMIC DNA]</scope>
    <source>
        <strain evidence="3">DSM 21054</strain>
    </source>
</reference>
<dbReference type="KEGG" id="fln:FLA_5796"/>
<dbReference type="RefSeq" id="WP_076376549.1">
    <property type="nucleotide sequence ID" value="NZ_AP017422.1"/>
</dbReference>
<organism evidence="2 3">
    <name type="scientific">Filimonas lacunae</name>
    <dbReference type="NCBI Taxonomy" id="477680"/>
    <lineage>
        <taxon>Bacteria</taxon>
        <taxon>Pseudomonadati</taxon>
        <taxon>Bacteroidota</taxon>
        <taxon>Chitinophagia</taxon>
        <taxon>Chitinophagales</taxon>
        <taxon>Chitinophagaceae</taxon>
        <taxon>Filimonas</taxon>
    </lineage>
</organism>
<dbReference type="SUPFAM" id="SSF49464">
    <property type="entry name" value="Carboxypeptidase regulatory domain-like"/>
    <property type="match status" value="1"/>
</dbReference>
<dbReference type="EMBL" id="FTOR01000001">
    <property type="protein sequence ID" value="SIS78270.1"/>
    <property type="molecule type" value="Genomic_DNA"/>
</dbReference>
<dbReference type="OrthoDB" id="714262at2"/>
<protein>
    <recommendedName>
        <fullName evidence="4">CarboxypepD_reg-like domain-containing protein</fullName>
    </recommendedName>
</protein>
<proteinExistence type="predicted"/>
<evidence type="ECO:0000313" key="2">
    <source>
        <dbReference type="EMBL" id="SIS78270.1"/>
    </source>
</evidence>
<name>A0A173MQ03_9BACT</name>
<dbReference type="STRING" id="477680.SAMN05421788_1011177"/>
<keyword evidence="3" id="KW-1185">Reference proteome</keyword>